<dbReference type="RefSeq" id="WP_181579110.1">
    <property type="nucleotide sequence ID" value="NZ_CP059399.1"/>
</dbReference>
<feature type="chain" id="PRO_5027995826" description="DUF8020 domain-containing protein" evidence="2">
    <location>
        <begin position="26"/>
        <end position="232"/>
    </location>
</feature>
<keyword evidence="5" id="KW-1185">Reference proteome</keyword>
<keyword evidence="2" id="KW-0732">Signal</keyword>
<feature type="transmembrane region" description="Helical" evidence="1">
    <location>
        <begin position="202"/>
        <end position="222"/>
    </location>
</feature>
<keyword evidence="1" id="KW-0472">Membrane</keyword>
<keyword evidence="1" id="KW-1133">Transmembrane helix</keyword>
<evidence type="ECO:0000256" key="2">
    <source>
        <dbReference type="SAM" id="SignalP"/>
    </source>
</evidence>
<protein>
    <recommendedName>
        <fullName evidence="3">DUF8020 domain-containing protein</fullName>
    </recommendedName>
</protein>
<dbReference type="KEGG" id="nhu:H0264_20945"/>
<evidence type="ECO:0000313" key="4">
    <source>
        <dbReference type="EMBL" id="QLY27902.1"/>
    </source>
</evidence>
<dbReference type="Proteomes" id="UP000515512">
    <property type="component" value="Chromosome"/>
</dbReference>
<gene>
    <name evidence="4" type="ORF">H0264_20945</name>
</gene>
<feature type="signal peptide" evidence="2">
    <location>
        <begin position="1"/>
        <end position="25"/>
    </location>
</feature>
<name>A0A7D6V811_9NOCA</name>
<dbReference type="Pfam" id="PF26059">
    <property type="entry name" value="DUF8020"/>
    <property type="match status" value="1"/>
</dbReference>
<reference evidence="4 5" key="1">
    <citation type="submission" date="2020-07" db="EMBL/GenBank/DDBJ databases">
        <authorList>
            <person name="Zhuang K."/>
            <person name="Ran Y."/>
        </authorList>
    </citation>
    <scope>NUCLEOTIDE SEQUENCE [LARGE SCALE GENOMIC DNA]</scope>
    <source>
        <strain evidence="4 5">WCH-YHL-001</strain>
    </source>
</reference>
<feature type="transmembrane region" description="Helical" evidence="1">
    <location>
        <begin position="175"/>
        <end position="196"/>
    </location>
</feature>
<dbReference type="AlphaFoldDB" id="A0A7D6V811"/>
<feature type="domain" description="DUF8020" evidence="3">
    <location>
        <begin position="34"/>
        <end position="102"/>
    </location>
</feature>
<sequence>MSMRKSATVAALTLSAVCAASGALAHAQPAGDAPINYAATVSERSLTIRTDAGSLVSENGVFTIRAADGTVLGGTELSFRVDDFVFPIAAEISGNTATLTPQLDPAHAVYRPVALPYENQAPWKSEYDREVAAWSRMTSTISMGASIGTLVGGIGGAAVGCLIGGATLGAVTGTLTAMFGALGGAAVGCIVGMSVVGFLGTLAGQIFVTAPVAVLAAAQYFTTINSPMPQTK</sequence>
<accession>A0A7D6V811</accession>
<dbReference type="EMBL" id="CP059399">
    <property type="protein sequence ID" value="QLY27902.1"/>
    <property type="molecule type" value="Genomic_DNA"/>
</dbReference>
<proteinExistence type="predicted"/>
<organism evidence="4 5">
    <name type="scientific">Nocardia huaxiensis</name>
    <dbReference type="NCBI Taxonomy" id="2755382"/>
    <lineage>
        <taxon>Bacteria</taxon>
        <taxon>Bacillati</taxon>
        <taxon>Actinomycetota</taxon>
        <taxon>Actinomycetes</taxon>
        <taxon>Mycobacteriales</taxon>
        <taxon>Nocardiaceae</taxon>
        <taxon>Nocardia</taxon>
    </lineage>
</organism>
<evidence type="ECO:0000313" key="5">
    <source>
        <dbReference type="Proteomes" id="UP000515512"/>
    </source>
</evidence>
<evidence type="ECO:0000259" key="3">
    <source>
        <dbReference type="Pfam" id="PF26059"/>
    </source>
</evidence>
<evidence type="ECO:0000256" key="1">
    <source>
        <dbReference type="SAM" id="Phobius"/>
    </source>
</evidence>
<feature type="transmembrane region" description="Helical" evidence="1">
    <location>
        <begin position="145"/>
        <end position="168"/>
    </location>
</feature>
<dbReference type="InterPro" id="IPR058333">
    <property type="entry name" value="DUF8020"/>
</dbReference>
<keyword evidence="1" id="KW-0812">Transmembrane</keyword>